<comment type="caution">
    <text evidence="2">The sequence shown here is derived from an EMBL/GenBank/DDBJ whole genome shotgun (WGS) entry which is preliminary data.</text>
</comment>
<name>A0A3A4NDC4_ABYX5</name>
<evidence type="ECO:0000313" key="2">
    <source>
        <dbReference type="EMBL" id="RJP17569.1"/>
    </source>
</evidence>
<evidence type="ECO:0000313" key="3">
    <source>
        <dbReference type="Proteomes" id="UP000265882"/>
    </source>
</evidence>
<accession>A0A3A4NDC4</accession>
<dbReference type="EMBL" id="QZKU01000114">
    <property type="protein sequence ID" value="RJP17569.1"/>
    <property type="molecule type" value="Genomic_DNA"/>
</dbReference>
<sequence>MSLRETIKNEIDKLPEKLLAEVYDFIQYLEGKRDRGHLLKSCQELSSASFKKVWDNEEDSAYDNL</sequence>
<evidence type="ECO:0000259" key="1">
    <source>
        <dbReference type="Pfam" id="PF10047"/>
    </source>
</evidence>
<proteinExistence type="predicted"/>
<organism evidence="2 3">
    <name type="scientific">Abyssobacteria bacterium (strain SURF_5)</name>
    <dbReference type="NCBI Taxonomy" id="2093360"/>
    <lineage>
        <taxon>Bacteria</taxon>
        <taxon>Pseudomonadati</taxon>
        <taxon>Candidatus Hydrogenedentota</taxon>
        <taxon>Candidatus Abyssobacteria</taxon>
    </lineage>
</organism>
<feature type="domain" description="DUF2281" evidence="1">
    <location>
        <begin position="7"/>
        <end position="33"/>
    </location>
</feature>
<protein>
    <submittedName>
        <fullName evidence="2">DUF2281 domain-containing protein</fullName>
    </submittedName>
</protein>
<gene>
    <name evidence="2" type="ORF">C4520_16530</name>
</gene>
<dbReference type="Proteomes" id="UP000265882">
    <property type="component" value="Unassembled WGS sequence"/>
</dbReference>
<dbReference type="Pfam" id="PF10047">
    <property type="entry name" value="DUF2281"/>
    <property type="match status" value="1"/>
</dbReference>
<reference evidence="2 3" key="1">
    <citation type="journal article" date="2017" name="ISME J.">
        <title>Energy and carbon metabolisms in a deep terrestrial subsurface fluid microbial community.</title>
        <authorList>
            <person name="Momper L."/>
            <person name="Jungbluth S.P."/>
            <person name="Lee M.D."/>
            <person name="Amend J.P."/>
        </authorList>
    </citation>
    <scope>NUCLEOTIDE SEQUENCE [LARGE SCALE GENOMIC DNA]</scope>
    <source>
        <strain evidence="2">SURF_5</strain>
    </source>
</reference>
<dbReference type="AlphaFoldDB" id="A0A3A4NDC4"/>
<dbReference type="InterPro" id="IPR018739">
    <property type="entry name" value="DUF2281"/>
</dbReference>